<gene>
    <name evidence="2" type="ORF">HU200_029847</name>
</gene>
<dbReference type="Proteomes" id="UP000636709">
    <property type="component" value="Unassembled WGS sequence"/>
</dbReference>
<dbReference type="AlphaFoldDB" id="A0A835ESR9"/>
<name>A0A835ESR9_9POAL</name>
<feature type="region of interest" description="Disordered" evidence="1">
    <location>
        <begin position="1"/>
        <end position="29"/>
    </location>
</feature>
<evidence type="ECO:0000313" key="3">
    <source>
        <dbReference type="Proteomes" id="UP000636709"/>
    </source>
</evidence>
<feature type="compositionally biased region" description="Polar residues" evidence="1">
    <location>
        <begin position="11"/>
        <end position="24"/>
    </location>
</feature>
<evidence type="ECO:0000256" key="1">
    <source>
        <dbReference type="SAM" id="MobiDB-lite"/>
    </source>
</evidence>
<feature type="region of interest" description="Disordered" evidence="1">
    <location>
        <begin position="101"/>
        <end position="125"/>
    </location>
</feature>
<evidence type="ECO:0000313" key="2">
    <source>
        <dbReference type="EMBL" id="KAF8708932.1"/>
    </source>
</evidence>
<sequence>MPSMGRLVSPGSPNLRVTRNQPTPRTKRTRAHHLLAFTIRTCPSPSPPLFKRARHDDPLQASLQKKNHSTAPLVMATKRCIALAALLCGVALALHAAAAARTTPPGDGSSSSSSASTTTLPAPAWRTRETSSWAWAAWATSRAFPAVGAGYGAGFGNNGRGVFSGVTGPLGGVGSGIGGVSPLGGVGGFGPLGGGGGGVPFGGGGVIPFGGFGGGGGYGGGVLVASRRESCRNHGDVLMAFASMPWVHNDPGAFIRPKTNPNRQGKHPPFGQSIQDLRHARDLCLCHQGIQDSLHFKQLAVWIDRSTNRAPSHRPPAVFSVAVTPLPALRPHARGHAARQTTSLSIRGNLSLIKGFGVEREFTAIHPAIHHSCAALYSRLILAALANLALRADLWHHGHATASSRRSIGRAPRARGGTAVASFGLVFPEPDTAARDAPFITKHNAGPRRPYGEVLVAPLEQEASPCGCSKCLALLGSLANRPVDTGAAPDAGPGGAESDAVAVSCCSPQCSSGGPIGLRSRSGLGAPGKLTTEHVLVEQSCENRMVLAHRVEPWRHPGAGLALPALVRNDELAGRSLEARRGEAQQLRASGAN</sequence>
<accession>A0A835ESR9</accession>
<keyword evidence="3" id="KW-1185">Reference proteome</keyword>
<comment type="caution">
    <text evidence="2">The sequence shown here is derived from an EMBL/GenBank/DDBJ whole genome shotgun (WGS) entry which is preliminary data.</text>
</comment>
<proteinExistence type="predicted"/>
<protein>
    <submittedName>
        <fullName evidence="2">Uncharacterized protein</fullName>
    </submittedName>
</protein>
<dbReference type="EMBL" id="JACEFO010001755">
    <property type="protein sequence ID" value="KAF8708932.1"/>
    <property type="molecule type" value="Genomic_DNA"/>
</dbReference>
<reference evidence="2" key="1">
    <citation type="submission" date="2020-07" db="EMBL/GenBank/DDBJ databases">
        <title>Genome sequence and genetic diversity analysis of an under-domesticated orphan crop, white fonio (Digitaria exilis).</title>
        <authorList>
            <person name="Bennetzen J.L."/>
            <person name="Chen S."/>
            <person name="Ma X."/>
            <person name="Wang X."/>
            <person name="Yssel A.E.J."/>
            <person name="Chaluvadi S.R."/>
            <person name="Johnson M."/>
            <person name="Gangashetty P."/>
            <person name="Hamidou F."/>
            <person name="Sanogo M.D."/>
            <person name="Zwaenepoel A."/>
            <person name="Wallace J."/>
            <person name="Van De Peer Y."/>
            <person name="Van Deynze A."/>
        </authorList>
    </citation>
    <scope>NUCLEOTIDE SEQUENCE</scope>
    <source>
        <tissue evidence="2">Leaves</tissue>
    </source>
</reference>
<organism evidence="2 3">
    <name type="scientific">Digitaria exilis</name>
    <dbReference type="NCBI Taxonomy" id="1010633"/>
    <lineage>
        <taxon>Eukaryota</taxon>
        <taxon>Viridiplantae</taxon>
        <taxon>Streptophyta</taxon>
        <taxon>Embryophyta</taxon>
        <taxon>Tracheophyta</taxon>
        <taxon>Spermatophyta</taxon>
        <taxon>Magnoliopsida</taxon>
        <taxon>Liliopsida</taxon>
        <taxon>Poales</taxon>
        <taxon>Poaceae</taxon>
        <taxon>PACMAD clade</taxon>
        <taxon>Panicoideae</taxon>
        <taxon>Panicodae</taxon>
        <taxon>Paniceae</taxon>
        <taxon>Anthephorinae</taxon>
        <taxon>Digitaria</taxon>
    </lineage>
</organism>